<evidence type="ECO:0000313" key="2">
    <source>
        <dbReference type="Proteomes" id="UP000007844"/>
    </source>
</evidence>
<dbReference type="KEGG" id="daf:Desaf_2776"/>
<dbReference type="AlphaFoldDB" id="F3Z188"/>
<name>F3Z188_DESAF</name>
<dbReference type="EMBL" id="CP003221">
    <property type="protein sequence ID" value="EGJ51091.1"/>
    <property type="molecule type" value="Genomic_DNA"/>
</dbReference>
<dbReference type="NCBIfam" id="NF045682">
    <property type="entry name" value="DVU0772_fam"/>
    <property type="match status" value="1"/>
</dbReference>
<reference evidence="1 2" key="1">
    <citation type="journal article" date="2011" name="J. Bacteriol.">
        <title>Genome sequence of the mercury-methylating and pleomorphic Desulfovibrio africanus Strain Walvis Bay.</title>
        <authorList>
            <person name="Brown S.D."/>
            <person name="Wall J.D."/>
            <person name="Kucken A.M."/>
            <person name="Gilmour C.C."/>
            <person name="Podar M."/>
            <person name="Brandt C.C."/>
            <person name="Teshima H."/>
            <person name="Detter J.C."/>
            <person name="Han C.S."/>
            <person name="Land M.L."/>
            <person name="Lucas S."/>
            <person name="Han J."/>
            <person name="Pennacchio L."/>
            <person name="Nolan M."/>
            <person name="Pitluck S."/>
            <person name="Woyke T."/>
            <person name="Goodwin L."/>
            <person name="Palumbo A.V."/>
            <person name="Elias D.A."/>
        </authorList>
    </citation>
    <scope>NUCLEOTIDE SEQUENCE [LARGE SCALE GENOMIC DNA]</scope>
    <source>
        <strain evidence="1 2">Walvis Bay</strain>
    </source>
</reference>
<dbReference type="Proteomes" id="UP000007844">
    <property type="component" value="Chromosome"/>
</dbReference>
<accession>F3Z188</accession>
<sequence length="120" mass="13926">MPKEPITSDCKPWINEVDWDLIHEDAVTMYLEWGNNNFMDVLRRPVTMSGEYSIYFVVDTWEEPKVVLTKMNNYGSSALCEKRLPPELAEPFMRSIGGLRGIHEPSPEIKDWLKAAYDCK</sequence>
<dbReference type="RefSeq" id="WP_014260769.1">
    <property type="nucleotide sequence ID" value="NC_016629.1"/>
</dbReference>
<keyword evidence="2" id="KW-1185">Reference proteome</keyword>
<dbReference type="InterPro" id="IPR059223">
    <property type="entry name" value="DVU0772-like"/>
</dbReference>
<proteinExistence type="predicted"/>
<dbReference type="STRING" id="690850.Desaf_2776"/>
<protein>
    <submittedName>
        <fullName evidence="1">Uncharacterized protein</fullName>
    </submittedName>
</protein>
<organism evidence="1 2">
    <name type="scientific">Desulfocurvibacter africanus subsp. africanus str. Walvis Bay</name>
    <dbReference type="NCBI Taxonomy" id="690850"/>
    <lineage>
        <taxon>Bacteria</taxon>
        <taxon>Pseudomonadati</taxon>
        <taxon>Thermodesulfobacteriota</taxon>
        <taxon>Desulfovibrionia</taxon>
        <taxon>Desulfovibrionales</taxon>
        <taxon>Desulfovibrionaceae</taxon>
        <taxon>Desulfocurvibacter</taxon>
    </lineage>
</organism>
<dbReference type="HOGENOM" id="CLU_153816_0_0_7"/>
<dbReference type="eggNOG" id="ENOG50310J3">
    <property type="taxonomic scope" value="Bacteria"/>
</dbReference>
<gene>
    <name evidence="1" type="ORF">Desaf_2776</name>
</gene>
<evidence type="ECO:0000313" key="1">
    <source>
        <dbReference type="EMBL" id="EGJ51091.1"/>
    </source>
</evidence>